<dbReference type="Proteomes" id="UP000789920">
    <property type="component" value="Unassembled WGS sequence"/>
</dbReference>
<dbReference type="EMBL" id="CAJVQC010028999">
    <property type="protein sequence ID" value="CAG8741398.1"/>
    <property type="molecule type" value="Genomic_DNA"/>
</dbReference>
<comment type="caution">
    <text evidence="1">The sequence shown here is derived from an EMBL/GenBank/DDBJ whole genome shotgun (WGS) entry which is preliminary data.</text>
</comment>
<accession>A0ACA9QB19</accession>
<protein>
    <submittedName>
        <fullName evidence="1">34250_t:CDS:1</fullName>
    </submittedName>
</protein>
<feature type="non-terminal residue" evidence="1">
    <location>
        <position position="129"/>
    </location>
</feature>
<name>A0ACA9QB19_9GLOM</name>
<reference evidence="1" key="1">
    <citation type="submission" date="2021-06" db="EMBL/GenBank/DDBJ databases">
        <authorList>
            <person name="Kallberg Y."/>
            <person name="Tangrot J."/>
            <person name="Rosling A."/>
        </authorList>
    </citation>
    <scope>NUCLEOTIDE SEQUENCE</scope>
    <source>
        <strain evidence="1">MA461A</strain>
    </source>
</reference>
<evidence type="ECO:0000313" key="1">
    <source>
        <dbReference type="EMBL" id="CAG8741398.1"/>
    </source>
</evidence>
<proteinExistence type="predicted"/>
<gene>
    <name evidence="1" type="ORF">RPERSI_LOCUS13194</name>
</gene>
<sequence>MDKNDFASIIAEHFKKTPTSQWSYHGYLEAMKSYFNTDAPIQTLKTLWRKRFVNYMKDVILSEDTDKEQRKAAYFLSKQVSSSHRVCELENLASQREGFAPRLSDRFRFLTQHVASSWMKNIALITINT</sequence>
<organism evidence="1 2">
    <name type="scientific">Racocetra persica</name>
    <dbReference type="NCBI Taxonomy" id="160502"/>
    <lineage>
        <taxon>Eukaryota</taxon>
        <taxon>Fungi</taxon>
        <taxon>Fungi incertae sedis</taxon>
        <taxon>Mucoromycota</taxon>
        <taxon>Glomeromycotina</taxon>
        <taxon>Glomeromycetes</taxon>
        <taxon>Diversisporales</taxon>
        <taxon>Gigasporaceae</taxon>
        <taxon>Racocetra</taxon>
    </lineage>
</organism>
<keyword evidence="2" id="KW-1185">Reference proteome</keyword>
<evidence type="ECO:0000313" key="2">
    <source>
        <dbReference type="Proteomes" id="UP000789920"/>
    </source>
</evidence>